<dbReference type="InterPro" id="IPR036249">
    <property type="entry name" value="Thioredoxin-like_sf"/>
</dbReference>
<proteinExistence type="predicted"/>
<dbReference type="PANTHER" id="PTHR32234:SF0">
    <property type="entry name" value="THIOL:DISULFIDE INTERCHANGE PROTEIN DSBD"/>
    <property type="match status" value="1"/>
</dbReference>
<dbReference type="PANTHER" id="PTHR32234">
    <property type="entry name" value="THIOL:DISULFIDE INTERCHANGE PROTEIN DSBD"/>
    <property type="match status" value="1"/>
</dbReference>
<dbReference type="Proteomes" id="UP000297989">
    <property type="component" value="Unassembled WGS sequence"/>
</dbReference>
<dbReference type="AlphaFoldDB" id="A0A659SH91"/>
<organism evidence="1 2">
    <name type="scientific">Salmonella enterica subsp. enterica serovar Poona</name>
    <dbReference type="NCBI Taxonomy" id="436295"/>
    <lineage>
        <taxon>Bacteria</taxon>
        <taxon>Pseudomonadati</taxon>
        <taxon>Pseudomonadota</taxon>
        <taxon>Gammaproteobacteria</taxon>
        <taxon>Enterobacterales</taxon>
        <taxon>Enterobacteriaceae</taxon>
        <taxon>Salmonella</taxon>
    </lineage>
</organism>
<dbReference type="SUPFAM" id="SSF52833">
    <property type="entry name" value="Thioredoxin-like"/>
    <property type="match status" value="1"/>
</dbReference>
<dbReference type="GO" id="GO:0015035">
    <property type="term" value="F:protein-disulfide reductase activity"/>
    <property type="evidence" value="ECO:0007669"/>
    <property type="project" value="TreeGrafter"/>
</dbReference>
<evidence type="ECO:0000313" key="1">
    <source>
        <dbReference type="EMBL" id="TGD55997.1"/>
    </source>
</evidence>
<evidence type="ECO:0000313" key="2">
    <source>
        <dbReference type="Proteomes" id="UP000297989"/>
    </source>
</evidence>
<comment type="caution">
    <text evidence="1">The sequence shown here is derived from an EMBL/GenBank/DDBJ whole genome shotgun (WGS) entry which is preliminary data.</text>
</comment>
<dbReference type="Gene3D" id="3.40.30.10">
    <property type="entry name" value="Glutaredoxin"/>
    <property type="match status" value="1"/>
</dbReference>
<feature type="non-terminal residue" evidence="1">
    <location>
        <position position="79"/>
    </location>
</feature>
<sequence>RPRRAAALPRGRPLQEWACGSPSAQAPAHLNFTAISTVDELNQALAQANGKPVLLDFYADCCVPCKEFEKYTFRERGVP</sequence>
<accession>A0A659SH91</accession>
<name>A0A659SH91_SALET</name>
<dbReference type="Pfam" id="PF13899">
    <property type="entry name" value="Thioredoxin_7"/>
    <property type="match status" value="1"/>
</dbReference>
<protein>
    <submittedName>
        <fullName evidence="1">Uncharacterized protein</fullName>
    </submittedName>
</protein>
<dbReference type="GO" id="GO:0045454">
    <property type="term" value="P:cell redox homeostasis"/>
    <property type="evidence" value="ECO:0007669"/>
    <property type="project" value="TreeGrafter"/>
</dbReference>
<reference evidence="1 2" key="1">
    <citation type="submission" date="2018-03" db="EMBL/GenBank/DDBJ databases">
        <title>Non-Typhoidal Salmonella genome sequencing and assembly.</title>
        <authorList>
            <person name="Matchawe C."/>
        </authorList>
    </citation>
    <scope>NUCLEOTIDE SEQUENCE [LARGE SCALE GENOMIC DNA]</scope>
    <source>
        <strain evidence="1 2">8EV</strain>
    </source>
</reference>
<feature type="non-terminal residue" evidence="1">
    <location>
        <position position="1"/>
    </location>
</feature>
<dbReference type="EMBL" id="PYKK01000005">
    <property type="protein sequence ID" value="TGD55997.1"/>
    <property type="molecule type" value="Genomic_DNA"/>
</dbReference>
<gene>
    <name evidence="1" type="ORF">C9F10_00030</name>
</gene>